<dbReference type="InterPro" id="IPR019734">
    <property type="entry name" value="TPR_rpt"/>
</dbReference>
<keyword evidence="1" id="KW-0677">Repeat</keyword>
<dbReference type="PANTHER" id="PTHR12558">
    <property type="entry name" value="CELL DIVISION CYCLE 16,23,27"/>
    <property type="match status" value="1"/>
</dbReference>
<evidence type="ECO:0000256" key="2">
    <source>
        <dbReference type="ARBA" id="ARBA00022803"/>
    </source>
</evidence>
<dbReference type="Gene3D" id="1.25.40.10">
    <property type="entry name" value="Tetratricopeptide repeat domain"/>
    <property type="match status" value="3"/>
</dbReference>
<dbReference type="OrthoDB" id="1465784at2"/>
<gene>
    <name evidence="4" type="ORF">BD809_102525</name>
</gene>
<evidence type="ECO:0000256" key="1">
    <source>
        <dbReference type="ARBA" id="ARBA00022737"/>
    </source>
</evidence>
<protein>
    <submittedName>
        <fullName evidence="4">Tetratricopeptide repeat protein</fullName>
    </submittedName>
</protein>
<dbReference type="InterPro" id="IPR011990">
    <property type="entry name" value="TPR-like_helical_dom_sf"/>
</dbReference>
<dbReference type="EMBL" id="VNHU01000002">
    <property type="protein sequence ID" value="TYP76307.1"/>
    <property type="molecule type" value="Genomic_DNA"/>
</dbReference>
<dbReference type="PROSITE" id="PS50005">
    <property type="entry name" value="TPR"/>
    <property type="match status" value="2"/>
</dbReference>
<keyword evidence="2 3" id="KW-0802">TPR repeat</keyword>
<dbReference type="SUPFAM" id="SSF48452">
    <property type="entry name" value="TPR-like"/>
    <property type="match status" value="3"/>
</dbReference>
<dbReference type="Pfam" id="PF13181">
    <property type="entry name" value="TPR_8"/>
    <property type="match status" value="2"/>
</dbReference>
<evidence type="ECO:0000313" key="4">
    <source>
        <dbReference type="EMBL" id="TYP76307.1"/>
    </source>
</evidence>
<dbReference type="SMART" id="SM00028">
    <property type="entry name" value="TPR"/>
    <property type="match status" value="7"/>
</dbReference>
<dbReference type="Proteomes" id="UP000324376">
    <property type="component" value="Unassembled WGS sequence"/>
</dbReference>
<proteinExistence type="predicted"/>
<organism evidence="4 5">
    <name type="scientific">Aquimarina intermedia</name>
    <dbReference type="NCBI Taxonomy" id="350814"/>
    <lineage>
        <taxon>Bacteria</taxon>
        <taxon>Pseudomonadati</taxon>
        <taxon>Bacteroidota</taxon>
        <taxon>Flavobacteriia</taxon>
        <taxon>Flavobacteriales</taxon>
        <taxon>Flavobacteriaceae</taxon>
        <taxon>Aquimarina</taxon>
    </lineage>
</organism>
<name>A0A5S5CAG9_9FLAO</name>
<evidence type="ECO:0000313" key="5">
    <source>
        <dbReference type="Proteomes" id="UP000324376"/>
    </source>
</evidence>
<dbReference type="PANTHER" id="PTHR12558:SF47">
    <property type="entry name" value="LIPOPOLYSACCHARIDE ASSEMBLY PROTEIN B"/>
    <property type="match status" value="1"/>
</dbReference>
<feature type="repeat" description="TPR" evidence="3">
    <location>
        <begin position="79"/>
        <end position="112"/>
    </location>
</feature>
<keyword evidence="5" id="KW-1185">Reference proteome</keyword>
<dbReference type="Pfam" id="PF07719">
    <property type="entry name" value="TPR_2"/>
    <property type="match status" value="1"/>
</dbReference>
<comment type="caution">
    <text evidence="4">The sequence shown here is derived from an EMBL/GenBank/DDBJ whole genome shotgun (WGS) entry which is preliminary data.</text>
</comment>
<dbReference type="AlphaFoldDB" id="A0A5S5CAG9"/>
<accession>A0A5S5CAG9</accession>
<sequence length="457" mass="52661">MITIIKYILFTVPFMGSIYIPVAAQEIEPQQEVNVDDLGNVSDEFQELFFEALTKKGIENYEKAIDALEKCIAIDPKVEVLYFELGKNYLALKQYELAKVNFEKALEDNPNNRFILEQLFEVHFALHDYKASIEVVSQLVGFDTMYREQLVNLYFLDQRYDDALQTLDEVVAEYGEDQYRRTLRKRITLKLDNPTTQIARLENKIKAAPKNEQPYVNLIYLYSQTNQNRKAFEVAKALLAQIPTSEVAHLALYKFYLDDNQTDLAVASMKIALQSSTMDSDSKYKVLNDFIIFVGRNPQFEKQLIEVTEAFSKTDSSGKIFNDIGNFYYEKGERELALNYYERGLKDAVNDIGLIQRTLELQIELKRFEKAKFGSELALELYPTQPIIYLLNAQALIALKAYDEAIETLETGLDYILDNVVIESQFYTMMSKAYQALGDASKAKEFEQKATQLQNKS</sequence>
<evidence type="ECO:0000256" key="3">
    <source>
        <dbReference type="PROSITE-ProRule" id="PRU00339"/>
    </source>
</evidence>
<reference evidence="4 5" key="1">
    <citation type="submission" date="2019-07" db="EMBL/GenBank/DDBJ databases">
        <title>Genomic Encyclopedia of Archaeal and Bacterial Type Strains, Phase II (KMG-II): from individual species to whole genera.</title>
        <authorList>
            <person name="Goeker M."/>
        </authorList>
    </citation>
    <scope>NUCLEOTIDE SEQUENCE [LARGE SCALE GENOMIC DNA]</scope>
    <source>
        <strain evidence="4 5">DSM 17527</strain>
    </source>
</reference>
<feature type="repeat" description="TPR" evidence="3">
    <location>
        <begin position="318"/>
        <end position="351"/>
    </location>
</feature>
<dbReference type="InterPro" id="IPR013105">
    <property type="entry name" value="TPR_2"/>
</dbReference>